<feature type="region of interest" description="Disordered" evidence="1">
    <location>
        <begin position="84"/>
        <end position="203"/>
    </location>
</feature>
<proteinExistence type="predicted"/>
<gene>
    <name evidence="2" type="ORF">Tco_0941052</name>
</gene>
<feature type="compositionally biased region" description="Acidic residues" evidence="1">
    <location>
        <begin position="133"/>
        <end position="161"/>
    </location>
</feature>
<sequence length="454" mass="49359">MSDSEDSMVTYTAVSSPFGGLSDIGSPGVDGPPVMPEDPYAYVVDAFQAPPSPDYMLGPKYPPSPDFVPESVCLEFMPPEDEVLLVEEHPLPTAISPTADSPGYVPELDPEEDPEEDDDEDPKEDPANYPADGGDDGDDEDESSDDDEDDVDIEEDEEEEEHPAPANSTAVALLAVDQAPSAEETKPLLAIPTPPPSPLSPWSSPLSQILSPPLPPILSPPLPVSCPPPASPIRSLGYQAAMIRLRAEAPSTSHSPPPHIILSHTRADTPPSGTPPSGTPPLLPIPLPTSSLPFHSLSTDHRVDRPEVTLPPQKRLGIALGLRYEVGESSSAPTARPPRGIKADYGFVATMDREIMRDLERDVSYGITDTWDEMLVDMSGAPATDDTELGRRMTEFTTRVRQDTDEIYTRLDDEQSERQLMAGRLNMLYRDRRAHAHTARLIEAEARMSREAWG</sequence>
<protein>
    <submittedName>
        <fullName evidence="2">Uncharacterized protein</fullName>
    </submittedName>
</protein>
<evidence type="ECO:0000256" key="1">
    <source>
        <dbReference type="SAM" id="MobiDB-lite"/>
    </source>
</evidence>
<reference evidence="2" key="2">
    <citation type="submission" date="2022-01" db="EMBL/GenBank/DDBJ databases">
        <authorList>
            <person name="Yamashiro T."/>
            <person name="Shiraishi A."/>
            <person name="Satake H."/>
            <person name="Nakayama K."/>
        </authorList>
    </citation>
    <scope>NUCLEOTIDE SEQUENCE</scope>
</reference>
<organism evidence="2 3">
    <name type="scientific">Tanacetum coccineum</name>
    <dbReference type="NCBI Taxonomy" id="301880"/>
    <lineage>
        <taxon>Eukaryota</taxon>
        <taxon>Viridiplantae</taxon>
        <taxon>Streptophyta</taxon>
        <taxon>Embryophyta</taxon>
        <taxon>Tracheophyta</taxon>
        <taxon>Spermatophyta</taxon>
        <taxon>Magnoliopsida</taxon>
        <taxon>eudicotyledons</taxon>
        <taxon>Gunneridae</taxon>
        <taxon>Pentapetalae</taxon>
        <taxon>asterids</taxon>
        <taxon>campanulids</taxon>
        <taxon>Asterales</taxon>
        <taxon>Asteraceae</taxon>
        <taxon>Asteroideae</taxon>
        <taxon>Anthemideae</taxon>
        <taxon>Anthemidinae</taxon>
        <taxon>Tanacetum</taxon>
    </lineage>
</organism>
<keyword evidence="3" id="KW-1185">Reference proteome</keyword>
<feature type="compositionally biased region" description="Acidic residues" evidence="1">
    <location>
        <begin position="108"/>
        <end position="123"/>
    </location>
</feature>
<name>A0ABQ5DPZ1_9ASTR</name>
<evidence type="ECO:0000313" key="2">
    <source>
        <dbReference type="EMBL" id="GJT41187.1"/>
    </source>
</evidence>
<dbReference type="EMBL" id="BQNB010015540">
    <property type="protein sequence ID" value="GJT41187.1"/>
    <property type="molecule type" value="Genomic_DNA"/>
</dbReference>
<feature type="compositionally biased region" description="Low complexity" evidence="1">
    <location>
        <begin position="250"/>
        <end position="264"/>
    </location>
</feature>
<dbReference type="Proteomes" id="UP001151760">
    <property type="component" value="Unassembled WGS sequence"/>
</dbReference>
<accession>A0ABQ5DPZ1</accession>
<comment type="caution">
    <text evidence="2">The sequence shown here is derived from an EMBL/GenBank/DDBJ whole genome shotgun (WGS) entry which is preliminary data.</text>
</comment>
<feature type="region of interest" description="Disordered" evidence="1">
    <location>
        <begin position="248"/>
        <end position="298"/>
    </location>
</feature>
<feature type="compositionally biased region" description="Pro residues" evidence="1">
    <location>
        <begin position="272"/>
        <end position="287"/>
    </location>
</feature>
<evidence type="ECO:0000313" key="3">
    <source>
        <dbReference type="Proteomes" id="UP001151760"/>
    </source>
</evidence>
<reference evidence="2" key="1">
    <citation type="journal article" date="2022" name="Int. J. Mol. Sci.">
        <title>Draft Genome of Tanacetum Coccineum: Genomic Comparison of Closely Related Tanacetum-Family Plants.</title>
        <authorList>
            <person name="Yamashiro T."/>
            <person name="Shiraishi A."/>
            <person name="Nakayama K."/>
            <person name="Satake H."/>
        </authorList>
    </citation>
    <scope>NUCLEOTIDE SEQUENCE</scope>
</reference>